<dbReference type="InterPro" id="IPR000073">
    <property type="entry name" value="AB_hydrolase_1"/>
</dbReference>
<dbReference type="GO" id="GO:0016020">
    <property type="term" value="C:membrane"/>
    <property type="evidence" value="ECO:0007669"/>
    <property type="project" value="TreeGrafter"/>
</dbReference>
<sequence length="262" mass="29026">MKEVTCNGSTVKYRIYSTKNPESSETIMFLHGTNSDGNSSFSSIKNEFIDKFNVVIPDYAGCGESTLPCSLNVDGLADQIISAIENCNFDNPVHLVGISLGAVVAAVVAARKPSLVNKLILTAPWASSDDARFTFMFKTWYELELKDKRMATAFGLSHVLSPQKLSELSTETIDMICSKESKNTEERIKIGLSIDIVEYLNKINSPTLVIGLSYDNLIPTYMVKKVSSLIPDSKYSEIESGHAVQIENPSTWINKIKEFINY</sequence>
<dbReference type="Pfam" id="PF00561">
    <property type="entry name" value="Abhydrolase_1"/>
    <property type="match status" value="1"/>
</dbReference>
<organism evidence="2 3">
    <name type="scientific">Xenorhabdus bovienii str. feltiae Moldova</name>
    <dbReference type="NCBI Taxonomy" id="1398200"/>
    <lineage>
        <taxon>Bacteria</taxon>
        <taxon>Pseudomonadati</taxon>
        <taxon>Pseudomonadota</taxon>
        <taxon>Gammaproteobacteria</taxon>
        <taxon>Enterobacterales</taxon>
        <taxon>Morganellaceae</taxon>
        <taxon>Xenorhabdus</taxon>
    </lineage>
</organism>
<comment type="caution">
    <text evidence="2">The sequence shown here is derived from an EMBL/GenBank/DDBJ whole genome shotgun (WGS) entry which is preliminary data.</text>
</comment>
<dbReference type="AlphaFoldDB" id="A0A077NWZ8"/>
<evidence type="ECO:0000259" key="1">
    <source>
        <dbReference type="Pfam" id="PF00561"/>
    </source>
</evidence>
<dbReference type="SUPFAM" id="SSF53474">
    <property type="entry name" value="alpha/beta-Hydrolases"/>
    <property type="match status" value="1"/>
</dbReference>
<dbReference type="InterPro" id="IPR029058">
    <property type="entry name" value="AB_hydrolase_fold"/>
</dbReference>
<feature type="domain" description="AB hydrolase-1" evidence="1">
    <location>
        <begin position="26"/>
        <end position="249"/>
    </location>
</feature>
<name>A0A077NWZ8_XENBV</name>
<gene>
    <name evidence="2" type="ORF">XBFM1_520071</name>
</gene>
<dbReference type="PANTHER" id="PTHR43798">
    <property type="entry name" value="MONOACYLGLYCEROL LIPASE"/>
    <property type="match status" value="1"/>
</dbReference>
<evidence type="ECO:0000313" key="2">
    <source>
        <dbReference type="EMBL" id="CDH03049.1"/>
    </source>
</evidence>
<dbReference type="Proteomes" id="UP000028487">
    <property type="component" value="Unassembled WGS sequence"/>
</dbReference>
<dbReference type="RefSeq" id="WP_038221854.1">
    <property type="nucleotide sequence ID" value="NZ_CAWLWD010000047.1"/>
</dbReference>
<accession>A0A077NWZ8</accession>
<proteinExistence type="predicted"/>
<protein>
    <recommendedName>
        <fullName evidence="1">AB hydrolase-1 domain-containing protein</fullName>
    </recommendedName>
</protein>
<dbReference type="PANTHER" id="PTHR43798:SF33">
    <property type="entry name" value="HYDROLASE, PUTATIVE (AFU_ORTHOLOGUE AFUA_2G14860)-RELATED"/>
    <property type="match status" value="1"/>
</dbReference>
<dbReference type="PRINTS" id="PR00111">
    <property type="entry name" value="ABHYDROLASE"/>
</dbReference>
<reference evidence="2" key="1">
    <citation type="submission" date="2013-07" db="EMBL/GenBank/DDBJ databases">
        <title>Sub-species coevolution in mutualistic symbiosis.</title>
        <authorList>
            <person name="Murfin K."/>
            <person name="Klassen J."/>
            <person name="Lee M."/>
            <person name="Forst S."/>
            <person name="Stock P."/>
            <person name="Goodrich-Blair H."/>
        </authorList>
    </citation>
    <scope>NUCLEOTIDE SEQUENCE [LARGE SCALE GENOMIC DNA]</scope>
    <source>
        <strain evidence="2">Feltiae Moldova</strain>
    </source>
</reference>
<evidence type="ECO:0000313" key="3">
    <source>
        <dbReference type="Proteomes" id="UP000028487"/>
    </source>
</evidence>
<dbReference type="Gene3D" id="3.40.50.1820">
    <property type="entry name" value="alpha/beta hydrolase"/>
    <property type="match status" value="1"/>
</dbReference>
<dbReference type="EMBL" id="CBSV010000224">
    <property type="protein sequence ID" value="CDH03049.1"/>
    <property type="molecule type" value="Genomic_DNA"/>
</dbReference>
<dbReference type="HOGENOM" id="CLU_020336_50_2_6"/>
<dbReference type="InterPro" id="IPR050266">
    <property type="entry name" value="AB_hydrolase_sf"/>
</dbReference>